<name>A0A4P9UP90_METBY</name>
<protein>
    <submittedName>
        <fullName evidence="2">STAS domain-containing protein</fullName>
    </submittedName>
</protein>
<dbReference type="InterPro" id="IPR058548">
    <property type="entry name" value="MlaB-like_STAS"/>
</dbReference>
<sequence>MSAINITQQSPGIFSVAGDLTFVSIDKKTVESLAFLKSAHSVTIDLAQVTNTDSGGLALLIEWIKFARGNRVELKFRNIPEQLLTLAKLSGLETTEYFAAALPE</sequence>
<organism evidence="2 3">
    <name type="scientific">Methylotuvimicrobium buryatense</name>
    <name type="common">Methylomicrobium buryatense</name>
    <dbReference type="NCBI Taxonomy" id="95641"/>
    <lineage>
        <taxon>Bacteria</taxon>
        <taxon>Pseudomonadati</taxon>
        <taxon>Pseudomonadota</taxon>
        <taxon>Gammaproteobacteria</taxon>
        <taxon>Methylococcales</taxon>
        <taxon>Methylococcaceae</taxon>
        <taxon>Methylotuvimicrobium</taxon>
    </lineage>
</organism>
<dbReference type="Proteomes" id="UP000305881">
    <property type="component" value="Chromosome"/>
</dbReference>
<dbReference type="CDD" id="cd07043">
    <property type="entry name" value="STAS_anti-anti-sigma_factors"/>
    <property type="match status" value="1"/>
</dbReference>
<dbReference type="KEGG" id="mbur:EQU24_03140"/>
<proteinExistence type="predicted"/>
<dbReference type="Pfam" id="PF13466">
    <property type="entry name" value="STAS_2"/>
    <property type="match status" value="1"/>
</dbReference>
<evidence type="ECO:0000313" key="2">
    <source>
        <dbReference type="EMBL" id="QCW81356.1"/>
    </source>
</evidence>
<dbReference type="AlphaFoldDB" id="A0A4P9UP90"/>
<dbReference type="STRING" id="675511.GCA_000341735_02379"/>
<dbReference type="EMBL" id="CP035467">
    <property type="protein sequence ID" value="QCW81356.1"/>
    <property type="molecule type" value="Genomic_DNA"/>
</dbReference>
<dbReference type="PROSITE" id="PS50801">
    <property type="entry name" value="STAS"/>
    <property type="match status" value="1"/>
</dbReference>
<dbReference type="RefSeq" id="WP_017840896.1">
    <property type="nucleotide sequence ID" value="NZ_CP035467.1"/>
</dbReference>
<dbReference type="InterPro" id="IPR036513">
    <property type="entry name" value="STAS_dom_sf"/>
</dbReference>
<accession>A0A4P9UP90</accession>
<evidence type="ECO:0000259" key="1">
    <source>
        <dbReference type="PROSITE" id="PS50801"/>
    </source>
</evidence>
<reference evidence="3" key="1">
    <citation type="journal article" date="2019" name="J. Bacteriol.">
        <title>A Mutagenic Screen Identifies a TonB-Dependent Receptor Required for the Lanthanide Metal Switch in the Type I Methanotroph 'Methylotuvimicrobium buryatense' 5GB1C.</title>
        <authorList>
            <person name="Groom J.D."/>
            <person name="Ford S.M."/>
            <person name="Pesesky M.W."/>
            <person name="Lidstrom M.E."/>
        </authorList>
    </citation>
    <scope>NUCLEOTIDE SEQUENCE [LARGE SCALE GENOMIC DNA]</scope>
    <source>
        <strain evidence="3">5GB1C</strain>
    </source>
</reference>
<dbReference type="InterPro" id="IPR002645">
    <property type="entry name" value="STAS_dom"/>
</dbReference>
<dbReference type="OrthoDB" id="5297990at2"/>
<dbReference type="SUPFAM" id="SSF52091">
    <property type="entry name" value="SpoIIaa-like"/>
    <property type="match status" value="1"/>
</dbReference>
<evidence type="ECO:0000313" key="3">
    <source>
        <dbReference type="Proteomes" id="UP000305881"/>
    </source>
</evidence>
<gene>
    <name evidence="2" type="ORF">EQU24_03140</name>
</gene>
<feature type="domain" description="STAS" evidence="1">
    <location>
        <begin position="13"/>
        <end position="104"/>
    </location>
</feature>
<keyword evidence="3" id="KW-1185">Reference proteome</keyword>
<dbReference type="Gene3D" id="3.30.750.24">
    <property type="entry name" value="STAS domain"/>
    <property type="match status" value="1"/>
</dbReference>